<protein>
    <submittedName>
        <fullName evidence="1">Uncharacterized protein</fullName>
    </submittedName>
</protein>
<dbReference type="Proteomes" id="UP001589867">
    <property type="component" value="Unassembled WGS sequence"/>
</dbReference>
<evidence type="ECO:0000313" key="2">
    <source>
        <dbReference type="Proteomes" id="UP001589867"/>
    </source>
</evidence>
<dbReference type="RefSeq" id="WP_377252956.1">
    <property type="nucleotide sequence ID" value="NZ_JBHLUH010000039.1"/>
</dbReference>
<organism evidence="1 2">
    <name type="scientific">Phytohabitans kaempferiae</name>
    <dbReference type="NCBI Taxonomy" id="1620943"/>
    <lineage>
        <taxon>Bacteria</taxon>
        <taxon>Bacillati</taxon>
        <taxon>Actinomycetota</taxon>
        <taxon>Actinomycetes</taxon>
        <taxon>Micromonosporales</taxon>
        <taxon>Micromonosporaceae</taxon>
    </lineage>
</organism>
<evidence type="ECO:0000313" key="1">
    <source>
        <dbReference type="EMBL" id="MFC0529888.1"/>
    </source>
</evidence>
<proteinExistence type="predicted"/>
<name>A0ABV6M5Y4_9ACTN</name>
<comment type="caution">
    <text evidence="1">The sequence shown here is derived from an EMBL/GenBank/DDBJ whole genome shotgun (WGS) entry which is preliminary data.</text>
</comment>
<gene>
    <name evidence="1" type="ORF">ACFFIA_19695</name>
</gene>
<reference evidence="1 2" key="1">
    <citation type="submission" date="2024-09" db="EMBL/GenBank/DDBJ databases">
        <authorList>
            <person name="Sun Q."/>
            <person name="Mori K."/>
        </authorList>
    </citation>
    <scope>NUCLEOTIDE SEQUENCE [LARGE SCALE GENOMIC DNA]</scope>
    <source>
        <strain evidence="1 2">TBRC 3947</strain>
    </source>
</reference>
<keyword evidence="2" id="KW-1185">Reference proteome</keyword>
<accession>A0ABV6M5Y4</accession>
<sequence length="202" mass="22148">MKIDTPSGVLVVLDPGLGRFWRHTRDPRSPRPNDGEEIDLAITGPDAVAAGRAYDRQFDPRYLYDITEPVQRVMVEHGQLLCVDLEALGELRVWESLDGLGDVVFRSADASDLADRVGVRRLDDGEFGWTDLPMAEAGARADHTQRLIDNRWGDGIFTVVRHLDAAGELVRIRLDVGDEDTAPMAPGLADDLRRGGVPPGVG</sequence>
<dbReference type="EMBL" id="JBHLUH010000039">
    <property type="protein sequence ID" value="MFC0529888.1"/>
    <property type="molecule type" value="Genomic_DNA"/>
</dbReference>